<evidence type="ECO:0000313" key="3">
    <source>
        <dbReference type="EMBL" id="QUS40365.1"/>
    </source>
</evidence>
<evidence type="ECO:0000256" key="2">
    <source>
        <dbReference type="SAM" id="Phobius"/>
    </source>
</evidence>
<evidence type="ECO:0000256" key="1">
    <source>
        <dbReference type="SAM" id="MobiDB-lite"/>
    </source>
</evidence>
<keyword evidence="2" id="KW-0472">Membrane</keyword>
<feature type="region of interest" description="Disordered" evidence="1">
    <location>
        <begin position="37"/>
        <end position="59"/>
    </location>
</feature>
<feature type="transmembrane region" description="Helical" evidence="2">
    <location>
        <begin position="6"/>
        <end position="26"/>
    </location>
</feature>
<protein>
    <recommendedName>
        <fullName evidence="5">Cellulose biosynthesis protein BcsF</fullName>
    </recommendedName>
</protein>
<sequence>MTDQDIQILLAPVVVTAAFAVTGLLLRRHILRKYRTANEPKLEGQSAPSSRLADTPKSR</sequence>
<dbReference type="RefSeq" id="WP_211908947.1">
    <property type="nucleotide sequence ID" value="NZ_CP036498.1"/>
</dbReference>
<reference evidence="3 4" key="1">
    <citation type="submission" date="2019-02" db="EMBL/GenBank/DDBJ databases">
        <title>Emended description of the genus Rhodopseudomonas and description of Rhodopseudomonas albus sp. nov., a non-phototrophic, heavy-metal-tolerant bacterium isolated from garden soil.</title>
        <authorList>
            <person name="Bao Z."/>
            <person name="Cao W.W."/>
            <person name="Sato Y."/>
            <person name="Nishizawa T."/>
            <person name="Zhao J."/>
            <person name="Guo Y."/>
            <person name="Ohta H."/>
        </authorList>
    </citation>
    <scope>NUCLEOTIDE SEQUENCE [LARGE SCALE GENOMIC DNA]</scope>
    <source>
        <strain evidence="3 4">SK50-23</strain>
    </source>
</reference>
<keyword evidence="2" id="KW-1133">Transmembrane helix</keyword>
<accession>A0ABX8ADH4</accession>
<proteinExistence type="predicted"/>
<gene>
    <name evidence="3" type="ORF">RPMA_17120</name>
</gene>
<evidence type="ECO:0008006" key="5">
    <source>
        <dbReference type="Google" id="ProtNLM"/>
    </source>
</evidence>
<dbReference type="Proteomes" id="UP000682843">
    <property type="component" value="Chromosome"/>
</dbReference>
<keyword evidence="2" id="KW-0812">Transmembrane</keyword>
<name>A0ABX8ADH4_9BRAD</name>
<evidence type="ECO:0000313" key="4">
    <source>
        <dbReference type="Proteomes" id="UP000682843"/>
    </source>
</evidence>
<dbReference type="EMBL" id="CP036498">
    <property type="protein sequence ID" value="QUS40365.1"/>
    <property type="molecule type" value="Genomic_DNA"/>
</dbReference>
<keyword evidence="4" id="KW-1185">Reference proteome</keyword>
<organism evidence="3 4">
    <name type="scientific">Tardiphaga alba</name>
    <dbReference type="NCBI Taxonomy" id="340268"/>
    <lineage>
        <taxon>Bacteria</taxon>
        <taxon>Pseudomonadati</taxon>
        <taxon>Pseudomonadota</taxon>
        <taxon>Alphaproteobacteria</taxon>
        <taxon>Hyphomicrobiales</taxon>
        <taxon>Nitrobacteraceae</taxon>
        <taxon>Tardiphaga</taxon>
    </lineage>
</organism>